<keyword evidence="1" id="KW-0472">Membrane</keyword>
<keyword evidence="3" id="KW-1185">Reference proteome</keyword>
<feature type="transmembrane region" description="Helical" evidence="1">
    <location>
        <begin position="172"/>
        <end position="194"/>
    </location>
</feature>
<feature type="transmembrane region" description="Helical" evidence="1">
    <location>
        <begin position="63"/>
        <end position="87"/>
    </location>
</feature>
<feature type="transmembrane region" description="Helical" evidence="1">
    <location>
        <begin position="140"/>
        <end position="160"/>
    </location>
</feature>
<keyword evidence="1" id="KW-1133">Transmembrane helix</keyword>
<proteinExistence type="predicted"/>
<dbReference type="RefSeq" id="WP_069702419.1">
    <property type="nucleotide sequence ID" value="NZ_MJAT01000033.1"/>
</dbReference>
<reference evidence="2 3" key="1">
    <citation type="submission" date="2016-09" db="EMBL/GenBank/DDBJ databases">
        <title>Desulfuribacillus arsenicus sp. nov., an obligately anaerobic, dissimilatory arsenic- and antimonate-reducing bacterium isolated from anoxic sediments.</title>
        <authorList>
            <person name="Abin C.A."/>
            <person name="Hollibaugh J.T."/>
        </authorList>
    </citation>
    <scope>NUCLEOTIDE SEQUENCE [LARGE SCALE GENOMIC DNA]</scope>
    <source>
        <strain evidence="2 3">MLFW-2</strain>
    </source>
</reference>
<feature type="transmembrane region" description="Helical" evidence="1">
    <location>
        <begin position="113"/>
        <end position="134"/>
    </location>
</feature>
<name>A0A1E5L4L6_9FIRM</name>
<evidence type="ECO:0000313" key="3">
    <source>
        <dbReference type="Proteomes" id="UP000095255"/>
    </source>
</evidence>
<gene>
    <name evidence="2" type="ORF">BHU72_05640</name>
</gene>
<feature type="transmembrane region" description="Helical" evidence="1">
    <location>
        <begin position="25"/>
        <end position="43"/>
    </location>
</feature>
<sequence>MRMVMGMRSYSNVQYDIKMVIREPVLMMFLILPFIMIGIFQIFQMYGMEFLYDATGIMFQEYYGYVLALIMVMVATLLGTVSGFMLIDERDARIHELVAITPVSYSGYLANRLSIPLGGGFGYSIIAYYILVIYEIPFTLLVYISLLIGVEGILVALALYRLASNKVQGLTYAKGMSIFTVLALADLFPIPWLHTVATLTPFYWIPRLLHRFDSVTLILSGGLHVTYLLLVILASQRKRI</sequence>
<dbReference type="AlphaFoldDB" id="A0A1E5L4L6"/>
<accession>A0A1E5L4L6</accession>
<evidence type="ECO:0008006" key="4">
    <source>
        <dbReference type="Google" id="ProtNLM"/>
    </source>
</evidence>
<dbReference type="STRING" id="1390249.BHU72_05640"/>
<evidence type="ECO:0000256" key="1">
    <source>
        <dbReference type="SAM" id="Phobius"/>
    </source>
</evidence>
<comment type="caution">
    <text evidence="2">The sequence shown here is derived from an EMBL/GenBank/DDBJ whole genome shotgun (WGS) entry which is preliminary data.</text>
</comment>
<dbReference type="EMBL" id="MJAT01000033">
    <property type="protein sequence ID" value="OEH85092.1"/>
    <property type="molecule type" value="Genomic_DNA"/>
</dbReference>
<protein>
    <recommendedName>
        <fullName evidence="4">ABC-2 type transporter domain-containing protein</fullName>
    </recommendedName>
</protein>
<evidence type="ECO:0000313" key="2">
    <source>
        <dbReference type="EMBL" id="OEH85092.1"/>
    </source>
</evidence>
<organism evidence="2 3">
    <name type="scientific">Desulfuribacillus stibiiarsenatis</name>
    <dbReference type="NCBI Taxonomy" id="1390249"/>
    <lineage>
        <taxon>Bacteria</taxon>
        <taxon>Bacillati</taxon>
        <taxon>Bacillota</taxon>
        <taxon>Desulfuribacillia</taxon>
        <taxon>Desulfuribacillales</taxon>
        <taxon>Desulfuribacillaceae</taxon>
        <taxon>Desulfuribacillus</taxon>
    </lineage>
</organism>
<keyword evidence="1" id="KW-0812">Transmembrane</keyword>
<dbReference type="Proteomes" id="UP000095255">
    <property type="component" value="Unassembled WGS sequence"/>
</dbReference>
<dbReference type="OrthoDB" id="1551065at2"/>
<feature type="transmembrane region" description="Helical" evidence="1">
    <location>
        <begin position="214"/>
        <end position="234"/>
    </location>
</feature>